<proteinExistence type="predicted"/>
<sequence>MPMQWDAAADQKLFAAVVRVFDVKLGNGVGEKLAKFMGPECNAKSIANHFTVIRKRANEMHEDGTEGGGATPAKKTKAKTGGRKGKKAASEGEDDEDESPPAKKQKKAKGEDGIEVGEDIGQGLRKESKVKAEVEEDEDDEV</sequence>
<gene>
    <name evidence="2" type="ORF">PRZ48_007149</name>
</gene>
<dbReference type="Proteomes" id="UP001305779">
    <property type="component" value="Unassembled WGS sequence"/>
</dbReference>
<comment type="caution">
    <text evidence="2">The sequence shown here is derived from an EMBL/GenBank/DDBJ whole genome shotgun (WGS) entry which is preliminary data.</text>
</comment>
<dbReference type="EMBL" id="JAXOVC010000005">
    <property type="protein sequence ID" value="KAK4501341.1"/>
    <property type="molecule type" value="Genomic_DNA"/>
</dbReference>
<accession>A0ABR0EJC8</accession>
<organism evidence="2 3">
    <name type="scientific">Zasmidium cellare</name>
    <name type="common">Wine cellar mold</name>
    <name type="synonym">Racodium cellare</name>
    <dbReference type="NCBI Taxonomy" id="395010"/>
    <lineage>
        <taxon>Eukaryota</taxon>
        <taxon>Fungi</taxon>
        <taxon>Dikarya</taxon>
        <taxon>Ascomycota</taxon>
        <taxon>Pezizomycotina</taxon>
        <taxon>Dothideomycetes</taxon>
        <taxon>Dothideomycetidae</taxon>
        <taxon>Mycosphaerellales</taxon>
        <taxon>Mycosphaerellaceae</taxon>
        <taxon>Zasmidium</taxon>
    </lineage>
</organism>
<evidence type="ECO:0000313" key="2">
    <source>
        <dbReference type="EMBL" id="KAK4501341.1"/>
    </source>
</evidence>
<keyword evidence="3" id="KW-1185">Reference proteome</keyword>
<protein>
    <submittedName>
        <fullName evidence="2">Uncharacterized protein</fullName>
    </submittedName>
</protein>
<reference evidence="2 3" key="1">
    <citation type="journal article" date="2023" name="G3 (Bethesda)">
        <title>A chromosome-level genome assembly of Zasmidium syzygii isolated from banana leaves.</title>
        <authorList>
            <person name="van Westerhoven A.C."/>
            <person name="Mehrabi R."/>
            <person name="Talebi R."/>
            <person name="Steentjes M.B.F."/>
            <person name="Corcolon B."/>
            <person name="Chong P.A."/>
            <person name="Kema G.H.J."/>
            <person name="Seidl M.F."/>
        </authorList>
    </citation>
    <scope>NUCLEOTIDE SEQUENCE [LARGE SCALE GENOMIC DNA]</scope>
    <source>
        <strain evidence="2 3">P124</strain>
    </source>
</reference>
<feature type="compositionally biased region" description="Basic and acidic residues" evidence="1">
    <location>
        <begin position="124"/>
        <end position="133"/>
    </location>
</feature>
<evidence type="ECO:0000256" key="1">
    <source>
        <dbReference type="SAM" id="MobiDB-lite"/>
    </source>
</evidence>
<name>A0ABR0EJC8_ZASCE</name>
<feature type="region of interest" description="Disordered" evidence="1">
    <location>
        <begin position="57"/>
        <end position="142"/>
    </location>
</feature>
<evidence type="ECO:0000313" key="3">
    <source>
        <dbReference type="Proteomes" id="UP001305779"/>
    </source>
</evidence>
<feature type="compositionally biased region" description="Basic residues" evidence="1">
    <location>
        <begin position="74"/>
        <end position="87"/>
    </location>
</feature>